<dbReference type="InterPro" id="IPR023214">
    <property type="entry name" value="HAD_sf"/>
</dbReference>
<evidence type="ECO:0000313" key="2">
    <source>
        <dbReference type="Proteomes" id="UP001314170"/>
    </source>
</evidence>
<dbReference type="SFLD" id="SFLDG01129">
    <property type="entry name" value="C1.5:_HAD__Beta-PGM__Phosphata"/>
    <property type="match status" value="1"/>
</dbReference>
<dbReference type="InterPro" id="IPR006439">
    <property type="entry name" value="HAD-SF_hydro_IA"/>
</dbReference>
<comment type="caution">
    <text evidence="1">The sequence shown here is derived from an EMBL/GenBank/DDBJ whole genome shotgun (WGS) entry which is preliminary data.</text>
</comment>
<dbReference type="SUPFAM" id="SSF56784">
    <property type="entry name" value="HAD-like"/>
    <property type="match status" value="1"/>
</dbReference>
<dbReference type="AlphaFoldDB" id="A0AAV1QZ73"/>
<evidence type="ECO:0000313" key="1">
    <source>
        <dbReference type="EMBL" id="CAK7326968.1"/>
    </source>
</evidence>
<dbReference type="Proteomes" id="UP001314170">
    <property type="component" value="Unassembled WGS sequence"/>
</dbReference>
<dbReference type="InterPro" id="IPR011949">
    <property type="entry name" value="HAD-SF_hydro_IA_REG-2-like"/>
</dbReference>
<accession>A0AAV1QZ73</accession>
<sequence>MEACLAKCSHGNALFKALKPLKLKLSSSSSMSIHSAGGIKSVKKAYDALLLDAGGTLLQLAKPVEETYASIGRKYGLTASSADIKQGFKRAFAAPWPEKLRYQGDGRPFWKLLVSEATGFTNDDYFEEVYKYYANGNAWYLPDGAYEALYLLKDAGVKVVVVSNFDTRLRKLLQDLNVIELFDALIISSEVGYEKPDPKIFKAALDEASVAAGKVVHVGDDLKADKQGANAIGIDCCCFVDEAEKTSADEDIENEPFSSIIKFLLGGPTSRGDVADDPLVIFSCLVDEAEKTSAEGDFENDPLFYGIDYCQFPSSKGEVADAP</sequence>
<keyword evidence="2" id="KW-1185">Reference proteome</keyword>
<gene>
    <name evidence="1" type="ORF">DCAF_LOCUS4675</name>
</gene>
<dbReference type="EMBL" id="CAWUPB010000851">
    <property type="protein sequence ID" value="CAK7326968.1"/>
    <property type="molecule type" value="Genomic_DNA"/>
</dbReference>
<dbReference type="PRINTS" id="PR00413">
    <property type="entry name" value="HADHALOGNASE"/>
</dbReference>
<dbReference type="PANTHER" id="PTHR46649:SF5">
    <property type="entry name" value="F14L17.7 PROTEIN"/>
    <property type="match status" value="1"/>
</dbReference>
<dbReference type="PANTHER" id="PTHR46649">
    <property type="match status" value="1"/>
</dbReference>
<dbReference type="CDD" id="cd16415">
    <property type="entry name" value="HAD_dREG-2_like"/>
    <property type="match status" value="1"/>
</dbReference>
<dbReference type="Gene3D" id="3.40.50.1000">
    <property type="entry name" value="HAD superfamily/HAD-like"/>
    <property type="match status" value="1"/>
</dbReference>
<reference evidence="1 2" key="1">
    <citation type="submission" date="2024-01" db="EMBL/GenBank/DDBJ databases">
        <authorList>
            <person name="Waweru B."/>
        </authorList>
    </citation>
    <scope>NUCLEOTIDE SEQUENCE [LARGE SCALE GENOMIC DNA]</scope>
</reference>
<organism evidence="1 2">
    <name type="scientific">Dovyalis caffra</name>
    <dbReference type="NCBI Taxonomy" id="77055"/>
    <lineage>
        <taxon>Eukaryota</taxon>
        <taxon>Viridiplantae</taxon>
        <taxon>Streptophyta</taxon>
        <taxon>Embryophyta</taxon>
        <taxon>Tracheophyta</taxon>
        <taxon>Spermatophyta</taxon>
        <taxon>Magnoliopsida</taxon>
        <taxon>eudicotyledons</taxon>
        <taxon>Gunneridae</taxon>
        <taxon>Pentapetalae</taxon>
        <taxon>rosids</taxon>
        <taxon>fabids</taxon>
        <taxon>Malpighiales</taxon>
        <taxon>Salicaceae</taxon>
        <taxon>Flacourtieae</taxon>
        <taxon>Dovyalis</taxon>
    </lineage>
</organism>
<dbReference type="NCBIfam" id="TIGR02252">
    <property type="entry name" value="DREG-2"/>
    <property type="match status" value="1"/>
</dbReference>
<dbReference type="NCBIfam" id="TIGR01549">
    <property type="entry name" value="HAD-SF-IA-v1"/>
    <property type="match status" value="1"/>
</dbReference>
<dbReference type="InterPro" id="IPR044924">
    <property type="entry name" value="HAD-SF_hydro_IA_REG-2-like_cap"/>
</dbReference>
<proteinExistence type="predicted"/>
<dbReference type="SFLD" id="SFLDS00003">
    <property type="entry name" value="Haloacid_Dehalogenase"/>
    <property type="match status" value="1"/>
</dbReference>
<protein>
    <recommendedName>
        <fullName evidence="3">Haloacid dehalogenase-like hydrolase domain-containing protein 3</fullName>
    </recommendedName>
</protein>
<dbReference type="Gene3D" id="1.10.150.720">
    <property type="entry name" value="Haloacid dehalogenase-like hydrolase"/>
    <property type="match status" value="1"/>
</dbReference>
<dbReference type="Pfam" id="PF00702">
    <property type="entry name" value="Hydrolase"/>
    <property type="match status" value="1"/>
</dbReference>
<evidence type="ECO:0008006" key="3">
    <source>
        <dbReference type="Google" id="ProtNLM"/>
    </source>
</evidence>
<name>A0AAV1QZ73_9ROSI</name>
<dbReference type="InterPro" id="IPR036412">
    <property type="entry name" value="HAD-like_sf"/>
</dbReference>